<proteinExistence type="predicted"/>
<evidence type="ECO:0000256" key="1">
    <source>
        <dbReference type="SAM" id="SignalP"/>
    </source>
</evidence>
<keyword evidence="1" id="KW-0732">Signal</keyword>
<organism evidence="2 3">
    <name type="scientific">Tahibacter soli</name>
    <dbReference type="NCBI Taxonomy" id="2983605"/>
    <lineage>
        <taxon>Bacteria</taxon>
        <taxon>Pseudomonadati</taxon>
        <taxon>Pseudomonadota</taxon>
        <taxon>Gammaproteobacteria</taxon>
        <taxon>Lysobacterales</taxon>
        <taxon>Rhodanobacteraceae</taxon>
        <taxon>Tahibacter</taxon>
    </lineage>
</organism>
<dbReference type="Proteomes" id="UP001139971">
    <property type="component" value="Unassembled WGS sequence"/>
</dbReference>
<feature type="chain" id="PRO_5040966124" description="SIMPL domain-containing protein" evidence="1">
    <location>
        <begin position="21"/>
        <end position="239"/>
    </location>
</feature>
<dbReference type="InterPro" id="IPR010916">
    <property type="entry name" value="TonB_box_CS"/>
</dbReference>
<protein>
    <recommendedName>
        <fullName evidence="4">SIMPL domain-containing protein</fullName>
    </recommendedName>
</protein>
<evidence type="ECO:0000313" key="3">
    <source>
        <dbReference type="Proteomes" id="UP001139971"/>
    </source>
</evidence>
<accession>A0A9X4BIG4</accession>
<evidence type="ECO:0000313" key="2">
    <source>
        <dbReference type="EMBL" id="MDC8013588.1"/>
    </source>
</evidence>
<sequence>MRYAFAVGLLFGTFAASAVAQEEKLETIVVTGSRLSYRDLLDTPAVSIRRPGDYLLLGVTLVNDTRNETARHDEIYATIRKMAATAGKRFDLVYGDTFLTVIGGAGDDKMPLGKDDKRPDVNRAQLFVRASIGGDPSRAEALTRDLREFVAKAERVGRTEIDADTETALSLTRPERFRYDLVKAIADDTAKVRAELGAGCEVSIEGLSTRIEWQRVSASELMLYIPYTMKIEGCGPAKT</sequence>
<evidence type="ECO:0008006" key="4">
    <source>
        <dbReference type="Google" id="ProtNLM"/>
    </source>
</evidence>
<reference evidence="2" key="1">
    <citation type="submission" date="2023-02" db="EMBL/GenBank/DDBJ databases">
        <title>Tahibacter soli sp. nov. isolated from soil.</title>
        <authorList>
            <person name="Baek J.H."/>
            <person name="Lee J.K."/>
            <person name="Choi D.G."/>
            <person name="Jeon C.O."/>
        </authorList>
    </citation>
    <scope>NUCLEOTIDE SEQUENCE</scope>
    <source>
        <strain evidence="2">BL</strain>
    </source>
</reference>
<comment type="caution">
    <text evidence="2">The sequence shown here is derived from an EMBL/GenBank/DDBJ whole genome shotgun (WGS) entry which is preliminary data.</text>
</comment>
<name>A0A9X4BIG4_9GAMM</name>
<keyword evidence="3" id="KW-1185">Reference proteome</keyword>
<dbReference type="PROSITE" id="PS00430">
    <property type="entry name" value="TONB_DEPENDENT_REC_1"/>
    <property type="match status" value="1"/>
</dbReference>
<dbReference type="RefSeq" id="WP_263545794.1">
    <property type="nucleotide sequence ID" value="NZ_JAOVZO020000017.1"/>
</dbReference>
<dbReference type="EMBL" id="JAOVZO020000017">
    <property type="protein sequence ID" value="MDC8013588.1"/>
    <property type="molecule type" value="Genomic_DNA"/>
</dbReference>
<dbReference type="AlphaFoldDB" id="A0A9X4BIG4"/>
<feature type="signal peptide" evidence="1">
    <location>
        <begin position="1"/>
        <end position="20"/>
    </location>
</feature>
<gene>
    <name evidence="2" type="ORF">OD750_013680</name>
</gene>